<keyword evidence="9" id="KW-1185">Reference proteome</keyword>
<evidence type="ECO:0000313" key="9">
    <source>
        <dbReference type="Proteomes" id="UP001139308"/>
    </source>
</evidence>
<dbReference type="AlphaFoldDB" id="A0A9X1RSN2"/>
<evidence type="ECO:0000313" key="8">
    <source>
        <dbReference type="EMBL" id="MCG5075261.1"/>
    </source>
</evidence>
<evidence type="ECO:0000259" key="7">
    <source>
        <dbReference type="Pfam" id="PF00482"/>
    </source>
</evidence>
<feature type="transmembrane region" description="Helical" evidence="6">
    <location>
        <begin position="103"/>
        <end position="125"/>
    </location>
</feature>
<sequence>MLALDTTRLMLLVCLFAGVFGLSLGAMYLFAPKTMRRRIEQAGGGRTTPVPNAQPDGADEPWYEKLVQVTEPLSKLSAPKEGWEVSALRVRLMNAGWRTPGAVATYFGARTVLALLLPTVAAMWMLGGGGASSVTSFAVVLVSLVTFGYYLPAFVLGRVVARRKRAIFEDFPDAIDLLTVCVEAGLGLDAALMRVAEEIKLRSVVVASEMELTLLEMRSGYAKEKALRNFALRTGVEDVDSFSTMLIQAERFGTSIGDSLRVLSDTLRTRRRMLAEEKAAKIALKLLFPLMFCIFPALLVVLMGPAMLHIYRTMLPAMGG</sequence>
<keyword evidence="2" id="KW-1003">Cell membrane</keyword>
<evidence type="ECO:0000256" key="1">
    <source>
        <dbReference type="ARBA" id="ARBA00004651"/>
    </source>
</evidence>
<feature type="transmembrane region" description="Helical" evidence="6">
    <location>
        <begin position="137"/>
        <end position="156"/>
    </location>
</feature>
<accession>A0A9X1RSN2</accession>
<dbReference type="PANTHER" id="PTHR35007:SF2">
    <property type="entry name" value="PILUS ASSEMBLE PROTEIN"/>
    <property type="match status" value="1"/>
</dbReference>
<feature type="domain" description="Type II secretion system protein GspF" evidence="7">
    <location>
        <begin position="175"/>
        <end position="303"/>
    </location>
</feature>
<proteinExistence type="predicted"/>
<gene>
    <name evidence="8" type="ORF">L5014_18140</name>
</gene>
<keyword evidence="5 6" id="KW-0472">Membrane</keyword>
<evidence type="ECO:0000256" key="3">
    <source>
        <dbReference type="ARBA" id="ARBA00022692"/>
    </source>
</evidence>
<dbReference type="GO" id="GO:0005886">
    <property type="term" value="C:plasma membrane"/>
    <property type="evidence" value="ECO:0007669"/>
    <property type="project" value="UniProtKB-SubCell"/>
</dbReference>
<dbReference type="RefSeq" id="WP_238465122.1">
    <property type="nucleotide sequence ID" value="NZ_JAKLJA010000014.1"/>
</dbReference>
<dbReference type="PANTHER" id="PTHR35007">
    <property type="entry name" value="INTEGRAL MEMBRANE PROTEIN-RELATED"/>
    <property type="match status" value="1"/>
</dbReference>
<dbReference type="EMBL" id="JAKLJA010000014">
    <property type="protein sequence ID" value="MCG5075261.1"/>
    <property type="molecule type" value="Genomic_DNA"/>
</dbReference>
<evidence type="ECO:0000256" key="6">
    <source>
        <dbReference type="SAM" id="Phobius"/>
    </source>
</evidence>
<dbReference type="Pfam" id="PF00482">
    <property type="entry name" value="T2SSF"/>
    <property type="match status" value="1"/>
</dbReference>
<keyword evidence="4 6" id="KW-1133">Transmembrane helix</keyword>
<feature type="transmembrane region" description="Helical" evidence="6">
    <location>
        <begin position="286"/>
        <end position="311"/>
    </location>
</feature>
<name>A0A9X1RSN2_9BURK</name>
<dbReference type="InterPro" id="IPR018076">
    <property type="entry name" value="T2SS_GspF_dom"/>
</dbReference>
<comment type="subcellular location">
    <subcellularLocation>
        <location evidence="1">Cell membrane</location>
        <topology evidence="1">Multi-pass membrane protein</topology>
    </subcellularLocation>
</comment>
<protein>
    <submittedName>
        <fullName evidence="8">Type II secretion system F family protein</fullName>
    </submittedName>
</protein>
<evidence type="ECO:0000256" key="4">
    <source>
        <dbReference type="ARBA" id="ARBA00022989"/>
    </source>
</evidence>
<evidence type="ECO:0000256" key="5">
    <source>
        <dbReference type="ARBA" id="ARBA00023136"/>
    </source>
</evidence>
<reference evidence="8" key="1">
    <citation type="submission" date="2022-01" db="EMBL/GenBank/DDBJ databases">
        <title>Genome sequence and assembly of Parabukholderia sp. RG36.</title>
        <authorList>
            <person name="Chhetri G."/>
        </authorList>
    </citation>
    <scope>NUCLEOTIDE SEQUENCE</scope>
    <source>
        <strain evidence="8">RG36</strain>
    </source>
</reference>
<feature type="transmembrane region" description="Helical" evidence="6">
    <location>
        <begin position="6"/>
        <end position="31"/>
    </location>
</feature>
<evidence type="ECO:0000256" key="2">
    <source>
        <dbReference type="ARBA" id="ARBA00022475"/>
    </source>
</evidence>
<organism evidence="8 9">
    <name type="scientific">Paraburkholderia tagetis</name>
    <dbReference type="NCBI Taxonomy" id="2913261"/>
    <lineage>
        <taxon>Bacteria</taxon>
        <taxon>Pseudomonadati</taxon>
        <taxon>Pseudomonadota</taxon>
        <taxon>Betaproteobacteria</taxon>
        <taxon>Burkholderiales</taxon>
        <taxon>Burkholderiaceae</taxon>
        <taxon>Paraburkholderia</taxon>
    </lineage>
</organism>
<dbReference type="Proteomes" id="UP001139308">
    <property type="component" value="Unassembled WGS sequence"/>
</dbReference>
<keyword evidence="3 6" id="KW-0812">Transmembrane</keyword>
<comment type="caution">
    <text evidence="8">The sequence shown here is derived from an EMBL/GenBank/DDBJ whole genome shotgun (WGS) entry which is preliminary data.</text>
</comment>